<dbReference type="PANTHER" id="PTHR12809:SF2">
    <property type="entry name" value="MEDIATOR OF RNA POLYMERASE II TRANSCRIPTION SUBUNIT 14"/>
    <property type="match status" value="1"/>
</dbReference>
<keyword evidence="5 7" id="KW-0804">Transcription</keyword>
<dbReference type="Proteomes" id="UP000326939">
    <property type="component" value="Chromosome 13"/>
</dbReference>
<dbReference type="GO" id="GO:0006357">
    <property type="term" value="P:regulation of transcription by RNA polymerase II"/>
    <property type="evidence" value="ECO:0007669"/>
    <property type="project" value="InterPro"/>
</dbReference>
<feature type="region of interest" description="Disordered" evidence="8">
    <location>
        <begin position="803"/>
        <end position="833"/>
    </location>
</feature>
<comment type="caution">
    <text evidence="10">The sequence shown here is derived from an EMBL/GenBank/DDBJ whole genome shotgun (WGS) entry which is preliminary data.</text>
</comment>
<dbReference type="InterPro" id="IPR055122">
    <property type="entry name" value="Med14_N"/>
</dbReference>
<evidence type="ECO:0000256" key="3">
    <source>
        <dbReference type="ARBA" id="ARBA00023015"/>
    </source>
</evidence>
<gene>
    <name evidence="10" type="ORF">DKX38_019517</name>
</gene>
<comment type="subunit">
    <text evidence="7">Component of the Mediator complex.</text>
</comment>
<keyword evidence="3 7" id="KW-0805">Transcription regulation</keyword>
<dbReference type="InterPro" id="IPR013947">
    <property type="entry name" value="Mediator_Med14"/>
</dbReference>
<evidence type="ECO:0000256" key="8">
    <source>
        <dbReference type="SAM" id="MobiDB-lite"/>
    </source>
</evidence>
<keyword evidence="6 7" id="KW-0539">Nucleus</keyword>
<evidence type="ECO:0000256" key="4">
    <source>
        <dbReference type="ARBA" id="ARBA00023159"/>
    </source>
</evidence>
<feature type="compositionally biased region" description="Low complexity" evidence="8">
    <location>
        <begin position="1397"/>
        <end position="1418"/>
    </location>
</feature>
<dbReference type="EMBL" id="VDCV01000013">
    <property type="protein sequence ID" value="KAB5529436.1"/>
    <property type="molecule type" value="Genomic_DNA"/>
</dbReference>
<feature type="domain" description="Mediator complex subunit MED14 N-terminal" evidence="9">
    <location>
        <begin position="8"/>
        <end position="197"/>
    </location>
</feature>
<evidence type="ECO:0000256" key="7">
    <source>
        <dbReference type="RuleBase" id="RU365082"/>
    </source>
</evidence>
<feature type="region of interest" description="Disordered" evidence="8">
    <location>
        <begin position="766"/>
        <end position="791"/>
    </location>
</feature>
<evidence type="ECO:0000256" key="2">
    <source>
        <dbReference type="ARBA" id="ARBA00007813"/>
    </source>
</evidence>
<proteinExistence type="inferred from homology"/>
<comment type="subcellular location">
    <subcellularLocation>
        <location evidence="1 7">Nucleus</location>
    </subcellularLocation>
</comment>
<evidence type="ECO:0000256" key="1">
    <source>
        <dbReference type="ARBA" id="ARBA00004123"/>
    </source>
</evidence>
<dbReference type="GO" id="GO:0070847">
    <property type="term" value="C:core mediator complex"/>
    <property type="evidence" value="ECO:0007669"/>
    <property type="project" value="TreeGrafter"/>
</dbReference>
<dbReference type="PANTHER" id="PTHR12809">
    <property type="entry name" value="MEDIATOR COMPLEX SUBUNIT"/>
    <property type="match status" value="1"/>
</dbReference>
<name>A0A5N5KGP7_9ROSI</name>
<comment type="function">
    <text evidence="7">Component of the Mediator complex, a coactivator involved in the regulated transcription of nearly all RNA polymerase II-dependent genes. Mediator functions as a bridge to convey information from gene-specific regulatory proteins to the basal RNA polymerase II transcription machinery. Mediator is recruited to promoters by direct interactions with regulatory proteins and serves as a scaffold for the assembly of a functional preinitiation complex with RNA polymerase II and the general transcription factors.</text>
</comment>
<sequence length="1850" mass="201361">MAELGQQTVEFSTLVSRAAEDSFFSLKELVDKSKSTQQSDSDKKISLLKYLVHTQQRMLRLNVLAKWCQQVPLIQYCQQLQSTLSSHDTCFIQAADSLFFMHEGLQQARAPSYDVPSAIEVLLTGSYERLPKCIEDVGIQGTLTEVQKKPTLRKLDTLVRSKLLEVALPKEISKVKVSDGTALICVDGEFKVLVTLGYRGHLSMWRILHMELLVGERSGSVKLEELRRHVLGDDLERRMAAVENPFTILYSVLHELCVRLVMDTVLRQVQVLRQGRWKDVIRFEFISDGSSSNATQLNQDGEADSAGLRTPGLKIIYWLDLDKNSGTSDSGICPFIKIEPGPDLQIKCTHSTFVIDPLNGREAEFSLDQSCIDVEKLLLRAICCNKYTRLLEIQKELVKNVQICHAAGDVVLQFHMDEPDADHKKRETKSDGGDQEGQEVLHVRAYGSSFFTLGINIRNGRFLLRSSQNIITPSVLIDFEETLNQGSITAAEVFISLRSKSILHLFASIGRFLGLEVYEHGLAAVKVPKNLLNGSTMLLMGFPDCGNLYFLLAQLDKDFKPLFKLLETQPDPSGKVHSSNDSTAVMRMKTIDVSQMQMLEDDMSIVDLEKLNRVLPNASPYNQISEHGLLSEFHPEGPMPIAGCPPSSFSSVVDEVFELEKGASQPSFPLQNITSFSASPASHFGSVPTNLHTIKAGTPSHKWEAGMQGSQVNSVAKVSSVASHYNGSLYPSNNLKGPVHSSSFSLLSSGLGRTTAVKILSASKSDQDLASLRPQHSVEVGTNSAMDDDPLRLLNDASKDALSGIRPSQLSSPSQPTGSRISASNVKPNGARSLPAGSVARVVGSSPLATTPVSHTAGDTAIYLGSSHDVSIHEKNRKKRTVLDMLSMIPSLQDIDAKAGFSKRRRTSESAHFQQVSSQMLLSSEMVSKNEKYSYGNLIAEANKGNSPSSIYVSALLHVVRHCSLSIKHARLTSQMDDLGIPYVEEVSLRSASSNIWFRLPLARGDSWQHICLRLGRPGSMYWDVKINDQHFRDLWELQKGSCGTPWGSGVHIANASDVDSHIRYDPDGVVLSYQSVECDSIKKLVADIQRLSNARMFALGMRKLLGVRVDEKPEESSANSDVKVPIGGKTAHEGADKLLEHMRRAFRIEAVGLMSLWFSFGSGVLARFVVEWESGKEGCTLHVLPDQLWPHTKFLEDFINGAEVASLLDCIRLTAGPLHALAAATRPARAGPAPAVPGATAAVASMPKQAGYIQSQGVSPSSLVNNISQPTSGPVSNVSSSTGPLGNHNPHNVAMLAATGRGGPGIVPSSLLPIDVSVVLRGPYWIRIIYRKHFAVDMRCFAGDQVWLQPATPPKGGPSVGGSLPCPQFRPFIMEHVAQELNGLDPGFAGGQHTVGMGNSNNPNPSSGSQLSSVNGNRVNLPNSAATSRAANQVAALNRVGNVVPGSSNLAVLSSGLPIRRSPGAGVPAHVRGELNTAIIGLGDDGGYGGGWVPLVALKKVLRGILKYLGVLWLFAQLPDLLKEILGSILKENEGALLNLDQEQPALRFFVGEVEMGRDRDGDVEMCLPVTFMRDPPVVIQGLVNAPLGYVFAVSVHRVQLLLQVLSVKRFHHQQQQQQNNVAAQEELTQSEIGEICDYFSRRVASEPYDASRVASFITFLTLPISVLKEFLKLIAWKKGLAQAQGGEITPGQKPRIELCLENHVGLNVAENSSAAKSNIHYDRPHNSVDFALTVVLDPAHIPHINAAGGAAWLPYCVSVRLRYSFGENMNVSFLGMEGSHGGRACWSHVDDWEKCRQRVARNVEVNGSSTGDAQGRLRVVADSVQRTLNMCLQGLRDGIGVTASSGTT</sequence>
<keyword evidence="11" id="KW-1185">Reference proteome</keyword>
<dbReference type="GO" id="GO:0003712">
    <property type="term" value="F:transcription coregulator activity"/>
    <property type="evidence" value="ECO:0007669"/>
    <property type="project" value="UniProtKB-UniRule"/>
</dbReference>
<keyword evidence="4 7" id="KW-0010">Activator</keyword>
<evidence type="ECO:0000256" key="5">
    <source>
        <dbReference type="ARBA" id="ARBA00023163"/>
    </source>
</evidence>
<comment type="similarity">
    <text evidence="2 7">Belongs to the Mediator complex subunit 14 family.</text>
</comment>
<evidence type="ECO:0000313" key="10">
    <source>
        <dbReference type="EMBL" id="KAB5529436.1"/>
    </source>
</evidence>
<dbReference type="GO" id="GO:0016592">
    <property type="term" value="C:mediator complex"/>
    <property type="evidence" value="ECO:0007669"/>
    <property type="project" value="UniProtKB-UniRule"/>
</dbReference>
<reference evidence="11" key="1">
    <citation type="journal article" date="2019" name="Gigascience">
        <title>De novo genome assembly of the endangered Acer yangbiense, a plant species with extremely small populations endemic to Yunnan Province, China.</title>
        <authorList>
            <person name="Yang J."/>
            <person name="Wariss H.M."/>
            <person name="Tao L."/>
            <person name="Zhang R."/>
            <person name="Yun Q."/>
            <person name="Hollingsworth P."/>
            <person name="Dao Z."/>
            <person name="Luo G."/>
            <person name="Guo H."/>
            <person name="Ma Y."/>
            <person name="Sun W."/>
        </authorList>
    </citation>
    <scope>NUCLEOTIDE SEQUENCE [LARGE SCALE GENOMIC DNA]</scope>
    <source>
        <strain evidence="11">cv. br00</strain>
    </source>
</reference>
<evidence type="ECO:0000313" key="11">
    <source>
        <dbReference type="Proteomes" id="UP000326939"/>
    </source>
</evidence>
<feature type="compositionally biased region" description="Polar residues" evidence="8">
    <location>
        <begin position="806"/>
        <end position="827"/>
    </location>
</feature>
<accession>A0A5N5KGP7</accession>
<protein>
    <recommendedName>
        <fullName evidence="7">Mediator of RNA polymerase II transcription subunit 14</fullName>
    </recommendedName>
    <alternativeName>
        <fullName evidence="7">Mediator complex subunit 14</fullName>
    </alternativeName>
</protein>
<evidence type="ECO:0000259" key="9">
    <source>
        <dbReference type="Pfam" id="PF08638"/>
    </source>
</evidence>
<dbReference type="Pfam" id="PF08638">
    <property type="entry name" value="Med14"/>
    <property type="match status" value="1"/>
</dbReference>
<organism evidence="10 11">
    <name type="scientific">Salix brachista</name>
    <dbReference type="NCBI Taxonomy" id="2182728"/>
    <lineage>
        <taxon>Eukaryota</taxon>
        <taxon>Viridiplantae</taxon>
        <taxon>Streptophyta</taxon>
        <taxon>Embryophyta</taxon>
        <taxon>Tracheophyta</taxon>
        <taxon>Spermatophyta</taxon>
        <taxon>Magnoliopsida</taxon>
        <taxon>eudicotyledons</taxon>
        <taxon>Gunneridae</taxon>
        <taxon>Pentapetalae</taxon>
        <taxon>rosids</taxon>
        <taxon>fabids</taxon>
        <taxon>Malpighiales</taxon>
        <taxon>Salicaceae</taxon>
        <taxon>Saliceae</taxon>
        <taxon>Salix</taxon>
    </lineage>
</organism>
<evidence type="ECO:0000256" key="6">
    <source>
        <dbReference type="ARBA" id="ARBA00023242"/>
    </source>
</evidence>
<feature type="region of interest" description="Disordered" evidence="8">
    <location>
        <begin position="1392"/>
        <end position="1420"/>
    </location>
</feature>